<sequence>MHKGEIYIDWKDILAMIIALFEILVPYVLIAMSSIGAMMYLFSKM</sequence>
<keyword evidence="1" id="KW-0812">Transmembrane</keyword>
<dbReference type="EMBL" id="ARZA01000173">
    <property type="protein sequence ID" value="EOD00412.1"/>
    <property type="molecule type" value="Genomic_DNA"/>
</dbReference>
<evidence type="ECO:0000313" key="2">
    <source>
        <dbReference type="EMBL" id="EOD00412.1"/>
    </source>
</evidence>
<dbReference type="RefSeq" id="WP_006313346.1">
    <property type="nucleotide sequence ID" value="NZ_ARZA01000173.1"/>
</dbReference>
<feature type="transmembrane region" description="Helical" evidence="1">
    <location>
        <begin position="13"/>
        <end position="42"/>
    </location>
</feature>
<dbReference type="AlphaFoldDB" id="R1AUU8"/>
<organism evidence="2 3">
    <name type="scientific">Caldisalinibacter kiritimatiensis</name>
    <dbReference type="NCBI Taxonomy" id="1304284"/>
    <lineage>
        <taxon>Bacteria</taxon>
        <taxon>Bacillati</taxon>
        <taxon>Bacillota</taxon>
        <taxon>Tissierellia</taxon>
        <taxon>Tissierellales</taxon>
        <taxon>Thermohalobacteraceae</taxon>
        <taxon>Caldisalinibacter</taxon>
    </lineage>
</organism>
<dbReference type="STRING" id="1304284.L21TH_1522"/>
<proteinExistence type="predicted"/>
<keyword evidence="1" id="KW-0472">Membrane</keyword>
<dbReference type="Proteomes" id="UP000013378">
    <property type="component" value="Unassembled WGS sequence"/>
</dbReference>
<keyword evidence="3" id="KW-1185">Reference proteome</keyword>
<gene>
    <name evidence="2" type="ORF">L21TH_1522</name>
</gene>
<reference evidence="2 3" key="1">
    <citation type="journal article" date="2015" name="Geomicrobiol. J.">
        <title>Caldisalinibacter kiritimatiensis gen. nov., sp. nov., a moderately thermohalophilic thiosulfate-reducing bacterium from a hypersaline microbial mat.</title>
        <authorList>
            <person name="Ben Hania W."/>
            <person name="Joseph M."/>
            <person name="Fiebig A."/>
            <person name="Bunk B."/>
            <person name="Klenk H.-P."/>
            <person name="Fardeau M.-L."/>
            <person name="Spring S."/>
        </authorList>
    </citation>
    <scope>NUCLEOTIDE SEQUENCE [LARGE SCALE GENOMIC DNA]</scope>
    <source>
        <strain evidence="2 3">L21-TH-D2</strain>
    </source>
</reference>
<name>R1AUU8_9FIRM</name>
<evidence type="ECO:0000313" key="3">
    <source>
        <dbReference type="Proteomes" id="UP000013378"/>
    </source>
</evidence>
<accession>R1AUU8</accession>
<keyword evidence="1" id="KW-1133">Transmembrane helix</keyword>
<evidence type="ECO:0000256" key="1">
    <source>
        <dbReference type="SAM" id="Phobius"/>
    </source>
</evidence>
<comment type="caution">
    <text evidence="2">The sequence shown here is derived from an EMBL/GenBank/DDBJ whole genome shotgun (WGS) entry which is preliminary data.</text>
</comment>
<protein>
    <submittedName>
        <fullName evidence="2">Uncharacterized protein</fullName>
    </submittedName>
</protein>